<organism evidence="1 2">
    <name type="scientific">Parasponia andersonii</name>
    <name type="common">Sponia andersonii</name>
    <dbReference type="NCBI Taxonomy" id="3476"/>
    <lineage>
        <taxon>Eukaryota</taxon>
        <taxon>Viridiplantae</taxon>
        <taxon>Streptophyta</taxon>
        <taxon>Embryophyta</taxon>
        <taxon>Tracheophyta</taxon>
        <taxon>Spermatophyta</taxon>
        <taxon>Magnoliopsida</taxon>
        <taxon>eudicotyledons</taxon>
        <taxon>Gunneridae</taxon>
        <taxon>Pentapetalae</taxon>
        <taxon>rosids</taxon>
        <taxon>fabids</taxon>
        <taxon>Rosales</taxon>
        <taxon>Cannabaceae</taxon>
        <taxon>Parasponia</taxon>
    </lineage>
</organism>
<gene>
    <name evidence="1" type="ORF">PanWU01x14_202750</name>
</gene>
<dbReference type="AlphaFoldDB" id="A0A2P5BX79"/>
<dbReference type="Proteomes" id="UP000237105">
    <property type="component" value="Unassembled WGS sequence"/>
</dbReference>
<dbReference type="EMBL" id="JXTB01000207">
    <property type="protein sequence ID" value="PON53393.1"/>
    <property type="molecule type" value="Genomic_DNA"/>
</dbReference>
<evidence type="ECO:0000313" key="2">
    <source>
        <dbReference type="Proteomes" id="UP000237105"/>
    </source>
</evidence>
<proteinExistence type="predicted"/>
<evidence type="ECO:0000313" key="1">
    <source>
        <dbReference type="EMBL" id="PON53393.1"/>
    </source>
</evidence>
<name>A0A2P5BX79_PARAD</name>
<keyword evidence="2" id="KW-1185">Reference proteome</keyword>
<reference evidence="2" key="1">
    <citation type="submission" date="2016-06" db="EMBL/GenBank/DDBJ databases">
        <title>Parallel loss of symbiosis genes in relatives of nitrogen-fixing non-legume Parasponia.</title>
        <authorList>
            <person name="Van Velzen R."/>
            <person name="Holmer R."/>
            <person name="Bu F."/>
            <person name="Rutten L."/>
            <person name="Van Zeijl A."/>
            <person name="Liu W."/>
            <person name="Santuari L."/>
            <person name="Cao Q."/>
            <person name="Sharma T."/>
            <person name="Shen D."/>
            <person name="Roswanjaya Y."/>
            <person name="Wardhani T."/>
            <person name="Kalhor M.S."/>
            <person name="Jansen J."/>
            <person name="Van den Hoogen J."/>
            <person name="Gungor B."/>
            <person name="Hartog M."/>
            <person name="Hontelez J."/>
            <person name="Verver J."/>
            <person name="Yang W.-C."/>
            <person name="Schijlen E."/>
            <person name="Repin R."/>
            <person name="Schilthuizen M."/>
            <person name="Schranz E."/>
            <person name="Heidstra R."/>
            <person name="Miyata K."/>
            <person name="Fedorova E."/>
            <person name="Kohlen W."/>
            <person name="Bisseling T."/>
            <person name="Smit S."/>
            <person name="Geurts R."/>
        </authorList>
    </citation>
    <scope>NUCLEOTIDE SEQUENCE [LARGE SCALE GENOMIC DNA]</scope>
    <source>
        <strain evidence="2">cv. WU1-14</strain>
    </source>
</reference>
<accession>A0A2P5BX79</accession>
<protein>
    <submittedName>
        <fullName evidence="1">Uncharacterized protein</fullName>
    </submittedName>
</protein>
<sequence>MIYNLIIHHNGSRSFGKYLIVFYRIT</sequence>
<comment type="caution">
    <text evidence="1">The sequence shown here is derived from an EMBL/GenBank/DDBJ whole genome shotgun (WGS) entry which is preliminary data.</text>
</comment>